<dbReference type="EC" id="3.2.2.-" evidence="5"/>
<keyword evidence="2 5" id="KW-0227">DNA damage</keyword>
<comment type="caution">
    <text evidence="6">The sequence shown here is derived from an EMBL/GenBank/DDBJ whole genome shotgun (WGS) entry which is preliminary data.</text>
</comment>
<evidence type="ECO:0000256" key="2">
    <source>
        <dbReference type="ARBA" id="ARBA00022763"/>
    </source>
</evidence>
<dbReference type="NCBIfam" id="NF002001">
    <property type="entry name" value="PRK00802.1-1"/>
    <property type="match status" value="1"/>
</dbReference>
<evidence type="ECO:0000256" key="1">
    <source>
        <dbReference type="ARBA" id="ARBA00009232"/>
    </source>
</evidence>
<dbReference type="PATRIC" id="fig|1379739.3.peg.1638"/>
<dbReference type="GO" id="GO:0006284">
    <property type="term" value="P:base-excision repair"/>
    <property type="evidence" value="ECO:0007669"/>
    <property type="project" value="InterPro"/>
</dbReference>
<dbReference type="GO" id="GO:0003905">
    <property type="term" value="F:alkylbase DNA N-glycosylase activity"/>
    <property type="evidence" value="ECO:0007669"/>
    <property type="project" value="InterPro"/>
</dbReference>
<evidence type="ECO:0000256" key="3">
    <source>
        <dbReference type="ARBA" id="ARBA00022801"/>
    </source>
</evidence>
<dbReference type="HAMAP" id="MF_00527">
    <property type="entry name" value="3MGH"/>
    <property type="match status" value="1"/>
</dbReference>
<dbReference type="InterPro" id="IPR003180">
    <property type="entry name" value="MPG"/>
</dbReference>
<dbReference type="Proteomes" id="UP000032250">
    <property type="component" value="Unassembled WGS sequence"/>
</dbReference>
<keyword evidence="6" id="KW-0326">Glycosidase</keyword>
<dbReference type="OrthoDB" id="9794313at2"/>
<dbReference type="AlphaFoldDB" id="A0A0D0ZXB0"/>
<evidence type="ECO:0000313" key="6">
    <source>
        <dbReference type="EMBL" id="KIS23258.1"/>
    </source>
</evidence>
<keyword evidence="4 5" id="KW-0234">DNA repair</keyword>
<dbReference type="GO" id="GO:0003677">
    <property type="term" value="F:DNA binding"/>
    <property type="evidence" value="ECO:0007669"/>
    <property type="project" value="InterPro"/>
</dbReference>
<sequence>MRLTRDFYAKDARVLAKELLGKVLVREIDGIRLRGKIVETEAYIGAIDKASHAYGGKRTKRTEPLYGKPGIAYVYFIYGKYFCFNIICKIEGEAEGVLIRAIEPLENMDLISKLRFNKEFQELNNYQKKNLTSGPSKLCMAFNIDKENNWEDLCESSRLYVEDSYYNDFEIIEAKRVGIDYAEEARDFLWRYYIKDNAFISVK</sequence>
<dbReference type="FunFam" id="3.10.300.10:FF:000001">
    <property type="entry name" value="Putative 3-methyladenine DNA glycosylase"/>
    <property type="match status" value="1"/>
</dbReference>
<accession>A0A0D0ZXB0</accession>
<evidence type="ECO:0000256" key="5">
    <source>
        <dbReference type="HAMAP-Rule" id="MF_00527"/>
    </source>
</evidence>
<organism evidence="6 7">
    <name type="scientific">Clostridium botulinum B2 450</name>
    <dbReference type="NCBI Taxonomy" id="1379739"/>
    <lineage>
        <taxon>Bacteria</taxon>
        <taxon>Bacillati</taxon>
        <taxon>Bacillota</taxon>
        <taxon>Clostridia</taxon>
        <taxon>Eubacteriales</taxon>
        <taxon>Clostridiaceae</taxon>
        <taxon>Clostridium</taxon>
    </lineage>
</organism>
<name>A0A0D0ZXB0_CLOBO</name>
<keyword evidence="3 5" id="KW-0378">Hydrolase</keyword>
<proteinExistence type="inferred from homology"/>
<dbReference type="Gene3D" id="3.10.300.10">
    <property type="entry name" value="Methylpurine-DNA glycosylase (MPG)"/>
    <property type="match status" value="1"/>
</dbReference>
<dbReference type="CDD" id="cd00540">
    <property type="entry name" value="AAG"/>
    <property type="match status" value="1"/>
</dbReference>
<comment type="similarity">
    <text evidence="1 5">Belongs to the DNA glycosylase MPG family.</text>
</comment>
<dbReference type="SUPFAM" id="SSF50486">
    <property type="entry name" value="FMT C-terminal domain-like"/>
    <property type="match status" value="1"/>
</dbReference>
<evidence type="ECO:0000313" key="7">
    <source>
        <dbReference type="Proteomes" id="UP000032250"/>
    </source>
</evidence>
<dbReference type="InterPro" id="IPR011034">
    <property type="entry name" value="Formyl_transferase-like_C_sf"/>
</dbReference>
<reference evidence="6 7" key="1">
    <citation type="submission" date="2014-06" db="EMBL/GenBank/DDBJ databases">
        <title>Genome characterization of distinct group I Clostridium botulinum lineages.</title>
        <authorList>
            <person name="Giordani F."/>
            <person name="Anselmo A."/>
            <person name="Fillo S."/>
            <person name="Palozzi A.M."/>
            <person name="Fortunato A."/>
            <person name="Gentile B."/>
            <person name="Ciammaruconi A."/>
            <person name="Anniballi F."/>
            <person name="De Medici D."/>
            <person name="Lista F."/>
        </authorList>
    </citation>
    <scope>NUCLEOTIDE SEQUENCE [LARGE SCALE GENOMIC DNA]</scope>
    <source>
        <strain evidence="6 7">B2 450</strain>
    </source>
</reference>
<dbReference type="NCBIfam" id="TIGR00567">
    <property type="entry name" value="3mg"/>
    <property type="match status" value="1"/>
</dbReference>
<gene>
    <name evidence="6" type="ORF">N495_06530</name>
</gene>
<evidence type="ECO:0000256" key="4">
    <source>
        <dbReference type="ARBA" id="ARBA00023204"/>
    </source>
</evidence>
<dbReference type="PANTHER" id="PTHR10429">
    <property type="entry name" value="DNA-3-METHYLADENINE GLYCOSYLASE"/>
    <property type="match status" value="1"/>
</dbReference>
<dbReference type="EMBL" id="JXSU01000007">
    <property type="protein sequence ID" value="KIS23258.1"/>
    <property type="molecule type" value="Genomic_DNA"/>
</dbReference>
<dbReference type="InterPro" id="IPR036995">
    <property type="entry name" value="MPG_sf"/>
</dbReference>
<dbReference type="HOGENOM" id="CLU_060471_0_2_9"/>
<protein>
    <recommendedName>
        <fullName evidence="5">Putative 3-methyladenine DNA glycosylase</fullName>
        <ecNumber evidence="5">3.2.2.-</ecNumber>
    </recommendedName>
</protein>
<dbReference type="RefSeq" id="WP_003486981.1">
    <property type="nucleotide sequence ID" value="NZ_JXSU01000007.1"/>
</dbReference>
<dbReference type="PANTHER" id="PTHR10429:SF0">
    <property type="entry name" value="DNA-3-METHYLADENINE GLYCOSYLASE"/>
    <property type="match status" value="1"/>
</dbReference>
<dbReference type="Pfam" id="PF02245">
    <property type="entry name" value="Pur_DNA_glyco"/>
    <property type="match status" value="1"/>
</dbReference>